<name>A0A401FQG3_9BACT</name>
<keyword evidence="2" id="KW-1185">Reference proteome</keyword>
<gene>
    <name evidence="1" type="ORF">DENIS_0159</name>
</gene>
<reference evidence="2" key="1">
    <citation type="submission" date="2017-11" db="EMBL/GenBank/DDBJ databases">
        <authorList>
            <person name="Watanabe M."/>
            <person name="Kojima H."/>
        </authorList>
    </citation>
    <scope>NUCLEOTIDE SEQUENCE [LARGE SCALE GENOMIC DNA]</scope>
    <source>
        <strain evidence="2">Tokyo 01</strain>
    </source>
</reference>
<dbReference type="EMBL" id="BEXT01000001">
    <property type="protein sequence ID" value="GBC59223.1"/>
    <property type="molecule type" value="Genomic_DNA"/>
</dbReference>
<dbReference type="RefSeq" id="WP_124326751.1">
    <property type="nucleotide sequence ID" value="NZ_BEXT01000001.1"/>
</dbReference>
<dbReference type="Proteomes" id="UP000288096">
    <property type="component" value="Unassembled WGS sequence"/>
</dbReference>
<reference evidence="2" key="2">
    <citation type="submission" date="2019-01" db="EMBL/GenBank/DDBJ databases">
        <title>Genome sequence of Desulfonema ishimotonii strain Tokyo 01.</title>
        <authorList>
            <person name="Fukui M."/>
        </authorList>
    </citation>
    <scope>NUCLEOTIDE SEQUENCE [LARGE SCALE GENOMIC DNA]</scope>
    <source>
        <strain evidence="2">Tokyo 01</strain>
    </source>
</reference>
<evidence type="ECO:0000313" key="1">
    <source>
        <dbReference type="EMBL" id="GBC59223.1"/>
    </source>
</evidence>
<proteinExistence type="predicted"/>
<accession>A0A401FQG3</accession>
<organism evidence="1 2">
    <name type="scientific">Desulfonema ishimotonii</name>
    <dbReference type="NCBI Taxonomy" id="45657"/>
    <lineage>
        <taxon>Bacteria</taxon>
        <taxon>Pseudomonadati</taxon>
        <taxon>Thermodesulfobacteriota</taxon>
        <taxon>Desulfobacteria</taxon>
        <taxon>Desulfobacterales</taxon>
        <taxon>Desulfococcaceae</taxon>
        <taxon>Desulfonema</taxon>
    </lineage>
</organism>
<evidence type="ECO:0000313" key="2">
    <source>
        <dbReference type="Proteomes" id="UP000288096"/>
    </source>
</evidence>
<sequence>MKNISRTINYYTIDKVPDSRTADIDVCLIEAFNNAPTVGKRLRRGKGDRRACLANVIEPLYSEQKNLGTKVVLVTYEEGFRPKKIERRLQNESLNPEDLNLGPDEEIVDIIHLFIRQNHAILESRKTASPKFVADYLSWLLQKEYNENYPNTFLNPLANRKVIDEIREQGVQEIRLNVSSFHGPLNAEAEDIFSTLTQKVNNLEANKAEVTFKSSKKGKALALEESERIYFESKKHPGEQYVSFLLTNGNLVSDKEFRLRESIKVQNDGTNNALSNDIFEKIVKAYFKWVKDGYIQDRQLAGNT</sequence>
<dbReference type="AlphaFoldDB" id="A0A401FQG3"/>
<protein>
    <submittedName>
        <fullName evidence="1">Uncharacterized protein</fullName>
    </submittedName>
</protein>
<comment type="caution">
    <text evidence="1">The sequence shown here is derived from an EMBL/GenBank/DDBJ whole genome shotgun (WGS) entry which is preliminary data.</text>
</comment>